<evidence type="ECO:0000313" key="5">
    <source>
        <dbReference type="Proteomes" id="UP001196980"/>
    </source>
</evidence>
<name>A0ABS6S3V8_9BACT</name>
<evidence type="ECO:0000259" key="3">
    <source>
        <dbReference type="Pfam" id="PF01555"/>
    </source>
</evidence>
<dbReference type="InterPro" id="IPR002941">
    <property type="entry name" value="DNA_methylase_N4/N6"/>
</dbReference>
<dbReference type="EMBL" id="JABXWD010000529">
    <property type="protein sequence ID" value="MBV6343312.1"/>
    <property type="molecule type" value="Genomic_DNA"/>
</dbReference>
<keyword evidence="1" id="KW-0489">Methyltransferase</keyword>
<comment type="caution">
    <text evidence="4">The sequence shown here is derived from an EMBL/GenBank/DDBJ whole genome shotgun (WGS) entry which is preliminary data.</text>
</comment>
<feature type="domain" description="DNA methylase N-4/N-6" evidence="3">
    <location>
        <begin position="92"/>
        <end position="304"/>
    </location>
</feature>
<reference evidence="4 5" key="1">
    <citation type="journal article" date="2020" name="J Geophys Res Biogeosci">
        <title>Magnetotaxis as an Adaptation to Enable Bacterial Shuttling of Microbial Sulfur and Sulfur Cycling Across Aquatic Oxic#Anoxic Interfaces.</title>
        <authorList>
            <person name="Li J."/>
            <person name="Liu P."/>
            <person name="Wang J."/>
            <person name="Roberts A.P."/>
            <person name="Pan Y."/>
        </authorList>
    </citation>
    <scope>NUCLEOTIDE SEQUENCE [LARGE SCALE GENOMIC DNA]</scope>
    <source>
        <strain evidence="4 5">MYR-1_YQ</strain>
    </source>
</reference>
<sequence length="320" mass="36525">MGKTSREERKQIRAHAVTLRKQGWTERAIAHELNLSKTAIHKYLVTAGVSGIRDHKAPMVTFKPRTQVTKGVEFHSFLGKVEDFQTELRFPLIIADPPWNISVENSMQFTFTDTNGKPHTPMKRDFGSWDFMGDDASYLSKVEVWLQKLFDLATANTWCWFWCSYRYLSHINNSARTIGWEPKGWYVWAKTNVPPLTATINGTLLPSLEPCLIFRKGKGQLRVNKTGHANYRELPMVPSKERLQDTENIAAKPIAILSDFIEWASEPGDWVLDAFAGTGSTSRAALMKRRNAFAVESDKRQLTLLKLHIEEQYGTSIIHD</sequence>
<gene>
    <name evidence="4" type="ORF">HWQ67_17175</name>
</gene>
<accession>A0ABS6S3V8</accession>
<keyword evidence="2" id="KW-0808">Transferase</keyword>
<evidence type="ECO:0000256" key="2">
    <source>
        <dbReference type="ARBA" id="ARBA00022679"/>
    </source>
</evidence>
<evidence type="ECO:0000313" key="4">
    <source>
        <dbReference type="EMBL" id="MBV6343312.1"/>
    </source>
</evidence>
<proteinExistence type="predicted"/>
<evidence type="ECO:0000256" key="1">
    <source>
        <dbReference type="ARBA" id="ARBA00022603"/>
    </source>
</evidence>
<dbReference type="RefSeq" id="WP_218253925.1">
    <property type="nucleotide sequence ID" value="NZ_JABXWD010000529.1"/>
</dbReference>
<dbReference type="Proteomes" id="UP001196980">
    <property type="component" value="Unassembled WGS sequence"/>
</dbReference>
<keyword evidence="5" id="KW-1185">Reference proteome</keyword>
<protein>
    <recommendedName>
        <fullName evidence="3">DNA methylase N-4/N-6 domain-containing protein</fullName>
    </recommendedName>
</protein>
<dbReference type="Pfam" id="PF01555">
    <property type="entry name" value="N6_N4_Mtase"/>
    <property type="match status" value="1"/>
</dbReference>
<organism evidence="4 5">
    <name type="scientific">Candidatus Magnetobacterium casense</name>
    <dbReference type="NCBI Taxonomy" id="1455061"/>
    <lineage>
        <taxon>Bacteria</taxon>
        <taxon>Pseudomonadati</taxon>
        <taxon>Nitrospirota</taxon>
        <taxon>Thermodesulfovibrionia</taxon>
        <taxon>Thermodesulfovibrionales</taxon>
        <taxon>Candidatus Magnetobacteriaceae</taxon>
        <taxon>Candidatus Magnetobacterium</taxon>
    </lineage>
</organism>